<sequence length="98" mass="10672">MQVDVGVSSPPASTPLQLVSKSSCNLPAPSSEAASGSSWFTNEEDTLPFHFQMAWMIRLVCPNGKPRAFKSFSSTRSSASLAIDLFLSDDFNWLHACM</sequence>
<gene>
    <name evidence="1" type="ORF">DPMN_141682</name>
</gene>
<evidence type="ECO:0000313" key="1">
    <source>
        <dbReference type="EMBL" id="KAH3813230.1"/>
    </source>
</evidence>
<protein>
    <submittedName>
        <fullName evidence="1">Uncharacterized protein</fullName>
    </submittedName>
</protein>
<reference evidence="1" key="1">
    <citation type="journal article" date="2019" name="bioRxiv">
        <title>The Genome of the Zebra Mussel, Dreissena polymorpha: A Resource for Invasive Species Research.</title>
        <authorList>
            <person name="McCartney M.A."/>
            <person name="Auch B."/>
            <person name="Kono T."/>
            <person name="Mallez S."/>
            <person name="Zhang Y."/>
            <person name="Obille A."/>
            <person name="Becker A."/>
            <person name="Abrahante J.E."/>
            <person name="Garbe J."/>
            <person name="Badalamenti J.P."/>
            <person name="Herman A."/>
            <person name="Mangelson H."/>
            <person name="Liachko I."/>
            <person name="Sullivan S."/>
            <person name="Sone E.D."/>
            <person name="Koren S."/>
            <person name="Silverstein K.A.T."/>
            <person name="Beckman K.B."/>
            <person name="Gohl D.M."/>
        </authorList>
    </citation>
    <scope>NUCLEOTIDE SEQUENCE</scope>
    <source>
        <strain evidence="1">Duluth1</strain>
        <tissue evidence="1">Whole animal</tissue>
    </source>
</reference>
<accession>A0A9D4JII9</accession>
<organism evidence="1 2">
    <name type="scientific">Dreissena polymorpha</name>
    <name type="common">Zebra mussel</name>
    <name type="synonym">Mytilus polymorpha</name>
    <dbReference type="NCBI Taxonomy" id="45954"/>
    <lineage>
        <taxon>Eukaryota</taxon>
        <taxon>Metazoa</taxon>
        <taxon>Spiralia</taxon>
        <taxon>Lophotrochozoa</taxon>
        <taxon>Mollusca</taxon>
        <taxon>Bivalvia</taxon>
        <taxon>Autobranchia</taxon>
        <taxon>Heteroconchia</taxon>
        <taxon>Euheterodonta</taxon>
        <taxon>Imparidentia</taxon>
        <taxon>Neoheterodontei</taxon>
        <taxon>Myida</taxon>
        <taxon>Dreissenoidea</taxon>
        <taxon>Dreissenidae</taxon>
        <taxon>Dreissena</taxon>
    </lineage>
</organism>
<dbReference type="Proteomes" id="UP000828390">
    <property type="component" value="Unassembled WGS sequence"/>
</dbReference>
<reference evidence="1" key="2">
    <citation type="submission" date="2020-11" db="EMBL/GenBank/DDBJ databases">
        <authorList>
            <person name="McCartney M.A."/>
            <person name="Auch B."/>
            <person name="Kono T."/>
            <person name="Mallez S."/>
            <person name="Becker A."/>
            <person name="Gohl D.M."/>
            <person name="Silverstein K.A.T."/>
            <person name="Koren S."/>
            <person name="Bechman K.B."/>
            <person name="Herman A."/>
            <person name="Abrahante J.E."/>
            <person name="Garbe J."/>
        </authorList>
    </citation>
    <scope>NUCLEOTIDE SEQUENCE</scope>
    <source>
        <strain evidence="1">Duluth1</strain>
        <tissue evidence="1">Whole animal</tissue>
    </source>
</reference>
<keyword evidence="2" id="KW-1185">Reference proteome</keyword>
<evidence type="ECO:0000313" key="2">
    <source>
        <dbReference type="Proteomes" id="UP000828390"/>
    </source>
</evidence>
<comment type="caution">
    <text evidence="1">The sequence shown here is derived from an EMBL/GenBank/DDBJ whole genome shotgun (WGS) entry which is preliminary data.</text>
</comment>
<dbReference type="AlphaFoldDB" id="A0A9D4JII9"/>
<proteinExistence type="predicted"/>
<name>A0A9D4JII9_DREPO</name>
<dbReference type="EMBL" id="JAIWYP010000006">
    <property type="protein sequence ID" value="KAH3813230.1"/>
    <property type="molecule type" value="Genomic_DNA"/>
</dbReference>